<dbReference type="OrthoDB" id="1093513at2"/>
<gene>
    <name evidence="1" type="ordered locus">GSU2109</name>
</gene>
<dbReference type="DNASU" id="2685970"/>
<evidence type="ECO:0000313" key="2">
    <source>
        <dbReference type="Proteomes" id="UP000000577"/>
    </source>
</evidence>
<organism evidence="1 2">
    <name type="scientific">Geobacter sulfurreducens (strain ATCC 51573 / DSM 12127 / PCA)</name>
    <dbReference type="NCBI Taxonomy" id="243231"/>
    <lineage>
        <taxon>Bacteria</taxon>
        <taxon>Pseudomonadati</taxon>
        <taxon>Thermodesulfobacteriota</taxon>
        <taxon>Desulfuromonadia</taxon>
        <taxon>Geobacterales</taxon>
        <taxon>Geobacteraceae</taxon>
        <taxon>Geobacter</taxon>
    </lineage>
</organism>
<dbReference type="AlphaFoldDB" id="Q74BD2"/>
<evidence type="ECO:0008006" key="3">
    <source>
        <dbReference type="Google" id="ProtNLM"/>
    </source>
</evidence>
<dbReference type="Pfam" id="PF08747">
    <property type="entry name" value="BrxB"/>
    <property type="match status" value="1"/>
</dbReference>
<evidence type="ECO:0000313" key="1">
    <source>
        <dbReference type="EMBL" id="AAR35485.1"/>
    </source>
</evidence>
<dbReference type="InParanoid" id="Q74BD2"/>
<protein>
    <recommendedName>
        <fullName evidence="3">DUF1788 domain-containing protein</fullName>
    </recommendedName>
</protein>
<accession>Q74BD2</accession>
<dbReference type="KEGG" id="gsu:GSU2109"/>
<dbReference type="EMBL" id="AE017180">
    <property type="protein sequence ID" value="AAR35485.1"/>
    <property type="molecule type" value="Genomic_DNA"/>
</dbReference>
<keyword evidence="2" id="KW-1185">Reference proteome</keyword>
<reference evidence="1 2" key="1">
    <citation type="journal article" date="2003" name="Science">
        <title>Genome of Geobacter sulfurreducens: metal reduction in subsurface environments.</title>
        <authorList>
            <person name="Methe B.A."/>
            <person name="Nelson K.E."/>
            <person name="Eisen J.A."/>
            <person name="Paulsen I.T."/>
            <person name="Nelson W."/>
            <person name="Heidelberg J.F."/>
            <person name="Wu D."/>
            <person name="Wu M."/>
            <person name="Ward N."/>
            <person name="Beanan M.J."/>
            <person name="Dodson R.J."/>
            <person name="Madupu R."/>
            <person name="Brinkac L.M."/>
            <person name="Daugherty S.C."/>
            <person name="DeBoy R.T."/>
            <person name="Durkin A.S."/>
            <person name="Gwinn M."/>
            <person name="Kolonay J.F."/>
            <person name="Sullivan S.A."/>
            <person name="Haft D.H."/>
            <person name="Selengut J."/>
            <person name="Davidsen T.M."/>
            <person name="Zafar N."/>
            <person name="White O."/>
            <person name="Tran B."/>
            <person name="Romero C."/>
            <person name="Forberger H.A."/>
            <person name="Weidman J."/>
            <person name="Khouri H."/>
            <person name="Feldblyum T.V."/>
            <person name="Utterback T.R."/>
            <person name="Van Aken S.E."/>
            <person name="Lovley D.R."/>
            <person name="Fraser C.M."/>
        </authorList>
    </citation>
    <scope>NUCLEOTIDE SEQUENCE [LARGE SCALE GENOMIC DNA]</scope>
    <source>
        <strain evidence="2">ATCC 51573 / DSM 12127 / PCA</strain>
    </source>
</reference>
<dbReference type="Proteomes" id="UP000000577">
    <property type="component" value="Chromosome"/>
</dbReference>
<proteinExistence type="predicted"/>
<reference evidence="1 2" key="2">
    <citation type="journal article" date="2012" name="BMC Genomics">
        <title>Comparative genomic analysis of Geobacter sulfurreducens KN400, a strain with enhanced capacity for extracellular electron transfer and electricity production.</title>
        <authorList>
            <person name="Butler J.E."/>
            <person name="Young N.D."/>
            <person name="Aklujkar M."/>
            <person name="Lovley D.R."/>
        </authorList>
    </citation>
    <scope>NUCLEOTIDE SEQUENCE [LARGE SCALE GENOMIC DNA]</scope>
    <source>
        <strain evidence="2">ATCC 51573 / DSM 12127 / PCA</strain>
    </source>
</reference>
<dbReference type="eggNOG" id="ENOG502ZMWR">
    <property type="taxonomic scope" value="Bacteria"/>
</dbReference>
<dbReference type="STRING" id="243231.GSU2109"/>
<sequence>MSSLEQNLDLLRQDLVAEPMRIAAHSDMPFAIFRYSPEEEFQLRKRLRLLAYSLSENHGRKVAFLSISRLVWGIVRRFEGTDYLFKTESIRGFQAAEEHINRLLSSEDYRPIADEVLERIKGFDHDRDIVFLVRAGGFAPFIYRCSSLLDGLHRRTKVPVILFYPGSAEAGTDLKFFDLPSEANLGVYNYRVKIYGVDK</sequence>
<dbReference type="HOGENOM" id="CLU_1297952_0_0_7"/>
<dbReference type="EnsemblBacteria" id="AAR35485">
    <property type="protein sequence ID" value="AAR35485"/>
    <property type="gene ID" value="GSU2109"/>
</dbReference>
<dbReference type="InterPro" id="IPR014858">
    <property type="entry name" value="BrxB"/>
</dbReference>
<name>Q74BD2_GEOSL</name>